<organism evidence="1 2">
    <name type="scientific">Anoxybacillus flavithermus NBRC 109594</name>
    <dbReference type="NCBI Taxonomy" id="1315967"/>
    <lineage>
        <taxon>Bacteria</taxon>
        <taxon>Bacillati</taxon>
        <taxon>Bacillota</taxon>
        <taxon>Bacilli</taxon>
        <taxon>Bacillales</taxon>
        <taxon>Anoxybacillaceae</taxon>
        <taxon>Anoxybacillus</taxon>
    </lineage>
</organism>
<dbReference type="EMBL" id="BARH01000014">
    <property type="protein sequence ID" value="GAC91441.1"/>
    <property type="molecule type" value="Genomic_DNA"/>
</dbReference>
<protein>
    <submittedName>
        <fullName evidence="1">Uncharacterized protein</fullName>
    </submittedName>
</protein>
<gene>
    <name evidence="1" type="ORF">KN10_1877</name>
</gene>
<comment type="caution">
    <text evidence="1">The sequence shown here is derived from an EMBL/GenBank/DDBJ whole genome shotgun (WGS) entry which is preliminary data.</text>
</comment>
<proteinExistence type="predicted"/>
<dbReference type="AlphaFoldDB" id="R4FD81"/>
<evidence type="ECO:0000313" key="2">
    <source>
        <dbReference type="Proteomes" id="UP000013057"/>
    </source>
</evidence>
<evidence type="ECO:0000313" key="1">
    <source>
        <dbReference type="EMBL" id="GAC91441.1"/>
    </source>
</evidence>
<name>R4FD81_9BACL</name>
<sequence length="41" mass="4388">MLFIVGNVPSHFEIQIVPLGTPAIRLGLAVFVLAVEGRSIL</sequence>
<reference evidence="2" key="1">
    <citation type="journal article" date="2013" name="Genome">
        <title>Draft Genome Sequence of a Thermophilic Member of the Bacillaceae, Anoxybacillus flavithermus Strain Kn10, Isolated from the Kan-nawa Hot Spring in Japan.</title>
        <authorList>
            <person name="Matsutani M."/>
            <person name="Shirakihara Y."/>
            <person name="Imada K."/>
            <person name="Yakushi T."/>
            <person name="Matsushita K."/>
        </authorList>
    </citation>
    <scope>NUCLEOTIDE SEQUENCE [LARGE SCALE GENOMIC DNA]</scope>
    <source>
        <strain evidence="2">NBRC 109594</strain>
    </source>
</reference>
<dbReference type="Proteomes" id="UP000013057">
    <property type="component" value="Unassembled WGS sequence"/>
</dbReference>
<accession>R4FD81</accession>